<evidence type="ECO:0000256" key="2">
    <source>
        <dbReference type="SAM" id="SignalP"/>
    </source>
</evidence>
<keyword evidence="2" id="KW-0732">Signal</keyword>
<sequence length="80" mass="8477">MFSAAMMYLLGVVVSSLAFANSTPSWLRDGNGDRASDPSAVLVAGLLWPLLLVGAAHFLTAVYLHKVEVHRTVLSPPNGV</sequence>
<accession>A0ABT3CGS8</accession>
<dbReference type="EMBL" id="JACKTY010000033">
    <property type="protein sequence ID" value="MCV7228436.1"/>
    <property type="molecule type" value="Genomic_DNA"/>
</dbReference>
<dbReference type="RefSeq" id="WP_264069573.1">
    <property type="nucleotide sequence ID" value="NZ_JACKTY010000033.1"/>
</dbReference>
<feature type="signal peptide" evidence="2">
    <location>
        <begin position="1"/>
        <end position="20"/>
    </location>
</feature>
<reference evidence="3 4" key="1">
    <citation type="journal article" date="2022" name="BMC Genomics">
        <title>Comparative genome analysis of mycobacteria focusing on tRNA and non-coding RNA.</title>
        <authorList>
            <person name="Behra P.R.K."/>
            <person name="Pettersson B.M.F."/>
            <person name="Ramesh M."/>
            <person name="Das S."/>
            <person name="Dasgupta S."/>
            <person name="Kirsebom L.A."/>
        </authorList>
    </citation>
    <scope>NUCLEOTIDE SEQUENCE [LARGE SCALE GENOMIC DNA]</scope>
    <source>
        <strain evidence="3 4">DSM 44078</strain>
    </source>
</reference>
<gene>
    <name evidence="3" type="ORF">H7J73_20695</name>
</gene>
<keyword evidence="1" id="KW-0472">Membrane</keyword>
<keyword evidence="4" id="KW-1185">Reference proteome</keyword>
<evidence type="ECO:0000313" key="3">
    <source>
        <dbReference type="EMBL" id="MCV7228436.1"/>
    </source>
</evidence>
<keyword evidence="1" id="KW-1133">Transmembrane helix</keyword>
<feature type="chain" id="PRO_5046270983" evidence="2">
    <location>
        <begin position="21"/>
        <end position="80"/>
    </location>
</feature>
<evidence type="ECO:0000313" key="4">
    <source>
        <dbReference type="Proteomes" id="UP001526201"/>
    </source>
</evidence>
<feature type="transmembrane region" description="Helical" evidence="1">
    <location>
        <begin position="46"/>
        <end position="64"/>
    </location>
</feature>
<comment type="caution">
    <text evidence="3">The sequence shown here is derived from an EMBL/GenBank/DDBJ whole genome shotgun (WGS) entry which is preliminary data.</text>
</comment>
<dbReference type="Proteomes" id="UP001526201">
    <property type="component" value="Unassembled WGS sequence"/>
</dbReference>
<organism evidence="3 4">
    <name type="scientific">Mycolicibacterium komossense</name>
    <dbReference type="NCBI Taxonomy" id="1779"/>
    <lineage>
        <taxon>Bacteria</taxon>
        <taxon>Bacillati</taxon>
        <taxon>Actinomycetota</taxon>
        <taxon>Actinomycetes</taxon>
        <taxon>Mycobacteriales</taxon>
        <taxon>Mycobacteriaceae</taxon>
        <taxon>Mycolicibacterium</taxon>
    </lineage>
</organism>
<protein>
    <submittedName>
        <fullName evidence="3">Uncharacterized protein</fullName>
    </submittedName>
</protein>
<evidence type="ECO:0000256" key="1">
    <source>
        <dbReference type="SAM" id="Phobius"/>
    </source>
</evidence>
<proteinExistence type="predicted"/>
<keyword evidence="1" id="KW-0812">Transmembrane</keyword>
<name>A0ABT3CGS8_9MYCO</name>